<evidence type="ECO:0000313" key="5">
    <source>
        <dbReference type="Ensembl" id="ENSECRP00000027220.1"/>
    </source>
</evidence>
<dbReference type="GO" id="GO:0006979">
    <property type="term" value="P:response to oxidative stress"/>
    <property type="evidence" value="ECO:0007669"/>
    <property type="project" value="InterPro"/>
</dbReference>
<keyword evidence="4" id="KW-0560">Oxidoreductase</keyword>
<dbReference type="InterPro" id="IPR036249">
    <property type="entry name" value="Thioredoxin-like_sf"/>
</dbReference>
<dbReference type="PANTHER" id="PTHR11592">
    <property type="entry name" value="GLUTATHIONE PEROXIDASE"/>
    <property type="match status" value="1"/>
</dbReference>
<dbReference type="GO" id="GO:0004602">
    <property type="term" value="F:glutathione peroxidase activity"/>
    <property type="evidence" value="ECO:0007669"/>
    <property type="project" value="UniProtKB-EC"/>
</dbReference>
<name>A0A8C4T4W3_ERPCA</name>
<dbReference type="SUPFAM" id="SSF52833">
    <property type="entry name" value="Thioredoxin-like"/>
    <property type="match status" value="1"/>
</dbReference>
<proteinExistence type="inferred from homology"/>
<keyword evidence="6" id="KW-1185">Reference proteome</keyword>
<dbReference type="PANTHER" id="PTHR11592:SF32">
    <property type="entry name" value="GLUTATHIONE PEROXIDASE 3"/>
    <property type="match status" value="1"/>
</dbReference>
<comment type="similarity">
    <text evidence="1">Belongs to the glutathione peroxidase family.</text>
</comment>
<keyword evidence="3" id="KW-0575">Peroxidase</keyword>
<evidence type="ECO:0000256" key="4">
    <source>
        <dbReference type="ARBA" id="ARBA00023002"/>
    </source>
</evidence>
<reference evidence="5" key="2">
    <citation type="submission" date="2025-08" db="UniProtKB">
        <authorList>
            <consortium name="Ensembl"/>
        </authorList>
    </citation>
    <scope>IDENTIFICATION</scope>
</reference>
<dbReference type="PROSITE" id="PS51355">
    <property type="entry name" value="GLUTATHIONE_PEROXID_3"/>
    <property type="match status" value="1"/>
</dbReference>
<organism evidence="5 6">
    <name type="scientific">Erpetoichthys calabaricus</name>
    <name type="common">Rope fish</name>
    <name type="synonym">Calamoichthys calabaricus</name>
    <dbReference type="NCBI Taxonomy" id="27687"/>
    <lineage>
        <taxon>Eukaryota</taxon>
        <taxon>Metazoa</taxon>
        <taxon>Chordata</taxon>
        <taxon>Craniata</taxon>
        <taxon>Vertebrata</taxon>
        <taxon>Euteleostomi</taxon>
        <taxon>Actinopterygii</taxon>
        <taxon>Polypteriformes</taxon>
        <taxon>Polypteridae</taxon>
        <taxon>Erpetoichthys</taxon>
    </lineage>
</organism>
<evidence type="ECO:0000256" key="3">
    <source>
        <dbReference type="ARBA" id="ARBA00022559"/>
    </source>
</evidence>
<reference evidence="5" key="1">
    <citation type="submission" date="2021-06" db="EMBL/GenBank/DDBJ databases">
        <authorList>
            <consortium name="Wellcome Sanger Institute Data Sharing"/>
        </authorList>
    </citation>
    <scope>NUCLEOTIDE SEQUENCE [LARGE SCALE GENOMIC DNA]</scope>
</reference>
<dbReference type="EC" id="1.11.1.9" evidence="2"/>
<evidence type="ECO:0000256" key="2">
    <source>
        <dbReference type="ARBA" id="ARBA00012310"/>
    </source>
</evidence>
<accession>A0A8C4T4W3</accession>
<evidence type="ECO:0000256" key="1">
    <source>
        <dbReference type="ARBA" id="ARBA00006926"/>
    </source>
</evidence>
<dbReference type="InterPro" id="IPR000889">
    <property type="entry name" value="Glutathione_peroxidase"/>
</dbReference>
<dbReference type="AlphaFoldDB" id="A0A8C4T4W3"/>
<evidence type="ECO:0000313" key="6">
    <source>
        <dbReference type="Proteomes" id="UP000694620"/>
    </source>
</evidence>
<dbReference type="GeneTree" id="ENSGT00980000203310"/>
<dbReference type="Ensembl" id="ENSECRT00000027795.1">
    <property type="protein sequence ID" value="ENSECRP00000027220.1"/>
    <property type="gene ID" value="ENSECRG00000018427.1"/>
</dbReference>
<protein>
    <recommendedName>
        <fullName evidence="2">glutathione peroxidase</fullName>
        <ecNumber evidence="2">1.11.1.9</ecNumber>
    </recommendedName>
</protein>
<dbReference type="Proteomes" id="UP000694620">
    <property type="component" value="Chromosome 11"/>
</dbReference>
<dbReference type="Gene3D" id="3.40.30.10">
    <property type="entry name" value="Glutaredoxin"/>
    <property type="match status" value="1"/>
</dbReference>
<sequence length="103" mass="12062">MYMHKFFKAVLIKSVTYAFLFALPQTLLIALFFHFQSACPPAGDNFGDTKKLFWEPLRINDIKWNFEKFLVGPDGKPVKRWHPRVSVNVVKKEIQQYLKGMAQ</sequence>
<reference evidence="5" key="3">
    <citation type="submission" date="2025-09" db="UniProtKB">
        <authorList>
            <consortium name="Ensembl"/>
        </authorList>
    </citation>
    <scope>IDENTIFICATION</scope>
</reference>